<gene>
    <name evidence="6" type="ORF">METZ01_LOCUS383224</name>
</gene>
<feature type="domain" description="D-isomer specific 2-hydroxyacid dehydrogenase catalytic" evidence="4">
    <location>
        <begin position="2"/>
        <end position="271"/>
    </location>
</feature>
<evidence type="ECO:0000259" key="4">
    <source>
        <dbReference type="Pfam" id="PF00389"/>
    </source>
</evidence>
<feature type="domain" description="D-isomer specific 2-hydroxyacid dehydrogenase NAD-binding" evidence="5">
    <location>
        <begin position="64"/>
        <end position="237"/>
    </location>
</feature>
<dbReference type="PANTHER" id="PTHR42789:SF1">
    <property type="entry name" value="D-ISOMER SPECIFIC 2-HYDROXYACID DEHYDROGENASE FAMILY PROTEIN (AFU_ORTHOLOGUE AFUA_6G10090)"/>
    <property type="match status" value="1"/>
</dbReference>
<dbReference type="InterPro" id="IPR036291">
    <property type="entry name" value="NAD(P)-bd_dom_sf"/>
</dbReference>
<dbReference type="SUPFAM" id="SSF52283">
    <property type="entry name" value="Formate/glycerate dehydrogenase catalytic domain-like"/>
    <property type="match status" value="1"/>
</dbReference>
<evidence type="ECO:0000256" key="1">
    <source>
        <dbReference type="ARBA" id="ARBA00005854"/>
    </source>
</evidence>
<dbReference type="FunFam" id="3.40.50.720:FF:000203">
    <property type="entry name" value="D-3-phosphoglycerate dehydrogenase (SerA)"/>
    <property type="match status" value="1"/>
</dbReference>
<dbReference type="Gene3D" id="3.40.50.720">
    <property type="entry name" value="NAD(P)-binding Rossmann-like Domain"/>
    <property type="match status" value="2"/>
</dbReference>
<reference evidence="6" key="1">
    <citation type="submission" date="2018-05" db="EMBL/GenBank/DDBJ databases">
        <authorList>
            <person name="Lanie J.A."/>
            <person name="Ng W.-L."/>
            <person name="Kazmierczak K.M."/>
            <person name="Andrzejewski T.M."/>
            <person name="Davidsen T.M."/>
            <person name="Wayne K.J."/>
            <person name="Tettelin H."/>
            <person name="Glass J.I."/>
            <person name="Rusch D."/>
            <person name="Podicherti R."/>
            <person name="Tsui H.-C.T."/>
            <person name="Winkler M.E."/>
        </authorList>
    </citation>
    <scope>NUCLEOTIDE SEQUENCE</scope>
</reference>
<organism evidence="6">
    <name type="scientific">marine metagenome</name>
    <dbReference type="NCBI Taxonomy" id="408172"/>
    <lineage>
        <taxon>unclassified sequences</taxon>
        <taxon>metagenomes</taxon>
        <taxon>ecological metagenomes</taxon>
    </lineage>
</organism>
<dbReference type="AlphaFoldDB" id="A0A382U7V5"/>
<evidence type="ECO:0000259" key="5">
    <source>
        <dbReference type="Pfam" id="PF02826"/>
    </source>
</evidence>
<dbReference type="InterPro" id="IPR006139">
    <property type="entry name" value="D-isomer_2_OHA_DH_cat_dom"/>
</dbReference>
<dbReference type="PANTHER" id="PTHR42789">
    <property type="entry name" value="D-ISOMER SPECIFIC 2-HYDROXYACID DEHYDROGENASE FAMILY PROTEIN (AFU_ORTHOLOGUE AFUA_6G10090)"/>
    <property type="match status" value="1"/>
</dbReference>
<dbReference type="EMBL" id="UINC01142184">
    <property type="protein sequence ID" value="SVD30370.1"/>
    <property type="molecule type" value="Genomic_DNA"/>
</dbReference>
<dbReference type="SUPFAM" id="SSF51735">
    <property type="entry name" value="NAD(P)-binding Rossmann-fold domains"/>
    <property type="match status" value="1"/>
</dbReference>
<comment type="similarity">
    <text evidence="1">Belongs to the D-isomer specific 2-hydroxyacid dehydrogenase family.</text>
</comment>
<proteinExistence type="inferred from homology"/>
<dbReference type="Pfam" id="PF00389">
    <property type="entry name" value="2-Hacid_dh"/>
    <property type="match status" value="1"/>
</dbReference>
<evidence type="ECO:0000256" key="3">
    <source>
        <dbReference type="ARBA" id="ARBA00023027"/>
    </source>
</evidence>
<dbReference type="GO" id="GO:0016616">
    <property type="term" value="F:oxidoreductase activity, acting on the CH-OH group of donors, NAD or NADP as acceptor"/>
    <property type="evidence" value="ECO:0007669"/>
    <property type="project" value="InterPro"/>
</dbReference>
<dbReference type="InterPro" id="IPR050857">
    <property type="entry name" value="D-2-hydroxyacid_DH"/>
</dbReference>
<sequence length="289" mass="31709">YNALLVLSPTVDATTLYGNDDLAIIARFGVGYDNVDVEACSTNGILLTITPDGVRRPVAASIMTFILALSHKLTIKDTLIRQGRWAEKLDHMGSGVTGRTLGVIGLGNIGREVFTLAKAFGMHHLAYDPYATIEQAKAIGIELVNIEDLLRESDFVCICCALTPETHYLINAERLDLMKETAYLINTARGPIVEEQALINALRNQRIQGAGLDVFEQEPIDTNNPLLSMDNVILTPHAICWTDECFLGNGQSACQSIVDVSMGRIPQNVVNHDIVNHPRLKEKLSKFPN</sequence>
<dbReference type="Pfam" id="PF02826">
    <property type="entry name" value="2-Hacid_dh_C"/>
    <property type="match status" value="1"/>
</dbReference>
<evidence type="ECO:0008006" key="7">
    <source>
        <dbReference type="Google" id="ProtNLM"/>
    </source>
</evidence>
<evidence type="ECO:0000313" key="6">
    <source>
        <dbReference type="EMBL" id="SVD30370.1"/>
    </source>
</evidence>
<keyword evidence="2" id="KW-0560">Oxidoreductase</keyword>
<dbReference type="PROSITE" id="PS00671">
    <property type="entry name" value="D_2_HYDROXYACID_DH_3"/>
    <property type="match status" value="1"/>
</dbReference>
<dbReference type="InterPro" id="IPR006140">
    <property type="entry name" value="D-isomer_DH_NAD-bd"/>
</dbReference>
<name>A0A382U7V5_9ZZZZ</name>
<feature type="non-terminal residue" evidence="6">
    <location>
        <position position="1"/>
    </location>
</feature>
<keyword evidence="3" id="KW-0520">NAD</keyword>
<dbReference type="InterPro" id="IPR029753">
    <property type="entry name" value="D-isomer_DH_CS"/>
</dbReference>
<accession>A0A382U7V5</accession>
<evidence type="ECO:0000256" key="2">
    <source>
        <dbReference type="ARBA" id="ARBA00023002"/>
    </source>
</evidence>
<dbReference type="GO" id="GO:0051287">
    <property type="term" value="F:NAD binding"/>
    <property type="evidence" value="ECO:0007669"/>
    <property type="project" value="InterPro"/>
</dbReference>
<protein>
    <recommendedName>
        <fullName evidence="7">Dehydrogenase</fullName>
    </recommendedName>
</protein>